<protein>
    <recommendedName>
        <fullName evidence="4">Glutamine amidotransferase type-2 domain-containing protein</fullName>
    </recommendedName>
</protein>
<keyword evidence="3" id="KW-0067">ATP-binding</keyword>
<dbReference type="PANTHER" id="PTHR11772:SF2">
    <property type="entry name" value="ASPARAGINE SYNTHETASE [GLUTAMINE-HYDROLYZING]"/>
    <property type="match status" value="1"/>
</dbReference>
<dbReference type="CDD" id="cd01991">
    <property type="entry name" value="Asn_synthase_B_C"/>
    <property type="match status" value="1"/>
</dbReference>
<evidence type="ECO:0000256" key="1">
    <source>
        <dbReference type="ARBA" id="ARBA00022598"/>
    </source>
</evidence>
<evidence type="ECO:0000256" key="3">
    <source>
        <dbReference type="ARBA" id="ARBA00022840"/>
    </source>
</evidence>
<dbReference type="Pfam" id="PF00733">
    <property type="entry name" value="Asn_synthase"/>
    <property type="match status" value="1"/>
</dbReference>
<dbReference type="Gene3D" id="3.60.20.10">
    <property type="entry name" value="Glutamine Phosphoribosylpyrophosphate, subunit 1, domain 1"/>
    <property type="match status" value="1"/>
</dbReference>
<dbReference type="InterPro" id="IPR029055">
    <property type="entry name" value="Ntn_hydrolases_N"/>
</dbReference>
<comment type="caution">
    <text evidence="5">The sequence shown here is derived from an EMBL/GenBank/DDBJ whole genome shotgun (WGS) entry which is preliminary data.</text>
</comment>
<gene>
    <name evidence="5" type="ORF">Pen02_29870</name>
</gene>
<dbReference type="InterPro" id="IPR001962">
    <property type="entry name" value="Asn_synthase"/>
</dbReference>
<sequence>MVCGIFGGVGVSEQEARIALENINRGNDGITVRAYRDVVLGSRRHLVKISNKEGVREGQSDQPYDSDDRPVSLVFNGEFYNFDEHRAGHLGYAPFKTEGDTEVFLKLYEAEGIDFLKRRDIDSMFALGILDREANKLYVTRDWPGRVPLFYYYDKDSRTFLFSSQLSGLRTLDRVDLNNAHELVPGHYLALDLDTFELEDTCYYQVKAIKKDQEILDIGLELHQRLHQSARNRTMGDVPICTMLSGGIDSLMTTYYVLSNIDFRNVSYQPTSYVFAVEGFDSPDIRRAKIAAEGFRDIGLVHKEVYATGEQLVEDLPDIITLFEMRNIKALSVYPLPIYYYLAPVMKADGFKVTIGGHGVDELLGAYDNWKELNKPHAVQSTYAARLLFINNIWENMMRRASIIFMEQGPIEARFPFLQPAVCEYLLGVDPKWLSISPHNVELMLDLISKRAGPREDWGDKLPWIHDYLVRYLDAGGKPPEGFDEGQRTDVEKLFWKFPLMVAGMHASAESYLPFHLLFNAKLRGQHGAGISSLEPRIVQRYSHLGDTDIEIYRAMVTSAFRLRDGWFRKPVKRGA</sequence>
<accession>A0ABQ4E183</accession>
<evidence type="ECO:0000313" key="5">
    <source>
        <dbReference type="EMBL" id="GIG88051.1"/>
    </source>
</evidence>
<dbReference type="PROSITE" id="PS51278">
    <property type="entry name" value="GATASE_TYPE_2"/>
    <property type="match status" value="1"/>
</dbReference>
<dbReference type="InterPro" id="IPR014729">
    <property type="entry name" value="Rossmann-like_a/b/a_fold"/>
</dbReference>
<name>A0ABQ4E183_9ACTN</name>
<dbReference type="InterPro" id="IPR050795">
    <property type="entry name" value="Asn_Synthetase"/>
</dbReference>
<proteinExistence type="predicted"/>
<feature type="domain" description="Glutamine amidotransferase type-2" evidence="4">
    <location>
        <begin position="3"/>
        <end position="194"/>
    </location>
</feature>
<evidence type="ECO:0000256" key="2">
    <source>
        <dbReference type="ARBA" id="ARBA00022741"/>
    </source>
</evidence>
<dbReference type="Gene3D" id="3.40.50.620">
    <property type="entry name" value="HUPs"/>
    <property type="match status" value="1"/>
</dbReference>
<dbReference type="EMBL" id="BONW01000013">
    <property type="protein sequence ID" value="GIG88051.1"/>
    <property type="molecule type" value="Genomic_DNA"/>
</dbReference>
<dbReference type="PANTHER" id="PTHR11772">
    <property type="entry name" value="ASPARAGINE SYNTHETASE"/>
    <property type="match status" value="1"/>
</dbReference>
<organism evidence="5 6">
    <name type="scientific">Plantactinospora endophytica</name>
    <dbReference type="NCBI Taxonomy" id="673535"/>
    <lineage>
        <taxon>Bacteria</taxon>
        <taxon>Bacillati</taxon>
        <taxon>Actinomycetota</taxon>
        <taxon>Actinomycetes</taxon>
        <taxon>Micromonosporales</taxon>
        <taxon>Micromonosporaceae</taxon>
        <taxon>Plantactinospora</taxon>
    </lineage>
</organism>
<dbReference type="SUPFAM" id="SSF52402">
    <property type="entry name" value="Adenine nucleotide alpha hydrolases-like"/>
    <property type="match status" value="1"/>
</dbReference>
<keyword evidence="1" id="KW-0436">Ligase</keyword>
<evidence type="ECO:0000259" key="4">
    <source>
        <dbReference type="PROSITE" id="PS51278"/>
    </source>
</evidence>
<dbReference type="Proteomes" id="UP000646749">
    <property type="component" value="Unassembled WGS sequence"/>
</dbReference>
<keyword evidence="2" id="KW-0547">Nucleotide-binding</keyword>
<dbReference type="Pfam" id="PF13537">
    <property type="entry name" value="GATase_7"/>
    <property type="match status" value="1"/>
</dbReference>
<evidence type="ECO:0000313" key="6">
    <source>
        <dbReference type="Proteomes" id="UP000646749"/>
    </source>
</evidence>
<dbReference type="SUPFAM" id="SSF56235">
    <property type="entry name" value="N-terminal nucleophile aminohydrolases (Ntn hydrolases)"/>
    <property type="match status" value="1"/>
</dbReference>
<keyword evidence="6" id="KW-1185">Reference proteome</keyword>
<reference evidence="5 6" key="1">
    <citation type="submission" date="2021-01" db="EMBL/GenBank/DDBJ databases">
        <title>Whole genome shotgun sequence of Plantactinospora endophytica NBRC 110450.</title>
        <authorList>
            <person name="Komaki H."/>
            <person name="Tamura T."/>
        </authorList>
    </citation>
    <scope>NUCLEOTIDE SEQUENCE [LARGE SCALE GENOMIC DNA]</scope>
    <source>
        <strain evidence="5 6">NBRC 110450</strain>
    </source>
</reference>
<dbReference type="InterPro" id="IPR017932">
    <property type="entry name" value="GATase_2_dom"/>
</dbReference>